<comment type="caution">
    <text evidence="1">The sequence shown here is derived from an EMBL/GenBank/DDBJ whole genome shotgun (WGS) entry which is preliminary data.</text>
</comment>
<organism evidence="1 2">
    <name type="scientific">Roseateles aquae</name>
    <dbReference type="NCBI Taxonomy" id="3077235"/>
    <lineage>
        <taxon>Bacteria</taxon>
        <taxon>Pseudomonadati</taxon>
        <taxon>Pseudomonadota</taxon>
        <taxon>Betaproteobacteria</taxon>
        <taxon>Burkholderiales</taxon>
        <taxon>Sphaerotilaceae</taxon>
        <taxon>Roseateles</taxon>
    </lineage>
</organism>
<reference evidence="1" key="1">
    <citation type="submission" date="2023-09" db="EMBL/GenBank/DDBJ databases">
        <title>Paucibacter sp. APW11 Genome sequencing and assembly.</title>
        <authorList>
            <person name="Kim I."/>
        </authorList>
    </citation>
    <scope>NUCLEOTIDE SEQUENCE</scope>
    <source>
        <strain evidence="1">APW11</strain>
    </source>
</reference>
<protein>
    <submittedName>
        <fullName evidence="1">Uncharacterized protein</fullName>
    </submittedName>
</protein>
<dbReference type="RefSeq" id="WP_315647997.1">
    <property type="nucleotide sequence ID" value="NZ_JAVXZY010000001.1"/>
</dbReference>
<accession>A0ABU3P6C5</accession>
<keyword evidence="2" id="KW-1185">Reference proteome</keyword>
<name>A0ABU3P6C5_9BURK</name>
<dbReference type="EMBL" id="JAVXZY010000001">
    <property type="protein sequence ID" value="MDT8997770.1"/>
    <property type="molecule type" value="Genomic_DNA"/>
</dbReference>
<evidence type="ECO:0000313" key="2">
    <source>
        <dbReference type="Proteomes" id="UP001246372"/>
    </source>
</evidence>
<proteinExistence type="predicted"/>
<gene>
    <name evidence="1" type="ORF">RQP53_00610</name>
</gene>
<evidence type="ECO:0000313" key="1">
    <source>
        <dbReference type="EMBL" id="MDT8997770.1"/>
    </source>
</evidence>
<dbReference type="Proteomes" id="UP001246372">
    <property type="component" value="Unassembled WGS sequence"/>
</dbReference>
<sequence>MLPVCVKTLPSGDQVIAPDETGSCGIYLMSQPDLDVWNQGLYGGPSTAWQTQDQVRAVVREEMPVNPLSLTTEQGLALSAAIAGVWVTAWVVRMLIRVLRADGATE</sequence>